<accession>A0A523TK63</accession>
<evidence type="ECO:0000313" key="1">
    <source>
        <dbReference type="EMBL" id="TET30717.1"/>
    </source>
</evidence>
<gene>
    <name evidence="1" type="ORF">E3J68_00425</name>
</gene>
<protein>
    <submittedName>
        <fullName evidence="1">PorV/PorQ family protein</fullName>
    </submittedName>
</protein>
<dbReference type="Proteomes" id="UP000316517">
    <property type="component" value="Unassembled WGS sequence"/>
</dbReference>
<proteinExistence type="predicted"/>
<evidence type="ECO:0000313" key="2">
    <source>
        <dbReference type="Proteomes" id="UP000316517"/>
    </source>
</evidence>
<organism evidence="1 2">
    <name type="scientific">Aerophobetes bacterium</name>
    <dbReference type="NCBI Taxonomy" id="2030807"/>
    <lineage>
        <taxon>Bacteria</taxon>
        <taxon>Candidatus Aerophobota</taxon>
    </lineage>
</organism>
<dbReference type="EMBL" id="SOJT01000024">
    <property type="protein sequence ID" value="TET30717.1"/>
    <property type="molecule type" value="Genomic_DNA"/>
</dbReference>
<dbReference type="Gene3D" id="2.40.160.60">
    <property type="entry name" value="Outer membrane protein transport protein (OMPP1/FadL/TodX)"/>
    <property type="match status" value="1"/>
</dbReference>
<dbReference type="NCBIfam" id="NF033709">
    <property type="entry name" value="PorV_fam"/>
    <property type="match status" value="1"/>
</dbReference>
<dbReference type="AlphaFoldDB" id="A0A523TK63"/>
<comment type="caution">
    <text evidence="1">The sequence shown here is derived from an EMBL/GenBank/DDBJ whole genome shotgun (WGS) entry which is preliminary data.</text>
</comment>
<sequence length="292" mass="31097">MRKRWIGLVLIIWALVLPSQVYGSGSGTTAASFLKIAVGARATAMGEAFSAVVNDTTSLYWNPAALVQVKDREFSATYNQWFAEIYQGYLGAALPVWGGTAALGVNYVNMGKMEGRDEWGEPSGEFSAFDRQVSVGYGNQISPRLGVGLAVGLIESNIADDLKSAYSGNLGVLFSLSESVSLALVGQNIGTSLGTDSLPFTIRGGAAVKSGSLILAADLVNPSDEPVYYCAGLEWWLGKMLALRLGYRSNRSIGSGVTAGLGIHKGKVRFDYAYVPYGELGTTQRVSLSFKF</sequence>
<name>A0A523TK63_UNCAE</name>
<reference evidence="1 2" key="1">
    <citation type="submission" date="2019-03" db="EMBL/GenBank/DDBJ databases">
        <title>Metabolic potential of uncultured bacteria and archaea associated with petroleum seepage in deep-sea sediments.</title>
        <authorList>
            <person name="Dong X."/>
            <person name="Hubert C."/>
        </authorList>
    </citation>
    <scope>NUCLEOTIDE SEQUENCE [LARGE SCALE GENOMIC DNA]</scope>
    <source>
        <strain evidence="1">E44_bin3</strain>
    </source>
</reference>